<feature type="transmembrane region" description="Helical" evidence="7">
    <location>
        <begin position="58"/>
        <end position="78"/>
    </location>
</feature>
<comment type="similarity">
    <text evidence="2">Belongs to the UPF0126 family.</text>
</comment>
<evidence type="ECO:0000256" key="6">
    <source>
        <dbReference type="ARBA" id="ARBA00023136"/>
    </source>
</evidence>
<dbReference type="InterPro" id="IPR005115">
    <property type="entry name" value="Gly_transporter"/>
</dbReference>
<evidence type="ECO:0000313" key="9">
    <source>
        <dbReference type="EMBL" id="GEK89598.1"/>
    </source>
</evidence>
<evidence type="ECO:0000256" key="3">
    <source>
        <dbReference type="ARBA" id="ARBA00022475"/>
    </source>
</evidence>
<comment type="subcellular location">
    <subcellularLocation>
        <location evidence="1">Cell membrane</location>
        <topology evidence="1">Multi-pass membrane protein</topology>
    </subcellularLocation>
</comment>
<dbReference type="RefSeq" id="WP_091488398.1">
    <property type="nucleotide sequence ID" value="NZ_BJUX01000018.1"/>
</dbReference>
<dbReference type="EMBL" id="BJUX01000018">
    <property type="protein sequence ID" value="GEK89598.1"/>
    <property type="molecule type" value="Genomic_DNA"/>
</dbReference>
<sequence length="209" mass="22650">MNWAVLDILGAIAFGISGTLVASEENYDLLGAYILGFTTAFGGGTIRNLLLGASVEGIWIQRNLFIIAFVSITFAFFFPHKWKSHFTHTAVFFDAVGLAAFAIQGANYAVSIDAPLVAVVTAAVLTGSGGGMVRDLLTGRKPMIFYSEIYALWAAFAGLFIGLGWISGPYVVTVLFVALIALRVASVYYKWTLPHYFSAQKRIGFDPEE</sequence>
<name>A0A1H7UFA7_9LACT</name>
<dbReference type="GO" id="GO:0005886">
    <property type="term" value="C:plasma membrane"/>
    <property type="evidence" value="ECO:0007669"/>
    <property type="project" value="UniProtKB-SubCell"/>
</dbReference>
<proteinExistence type="inferred from homology"/>
<dbReference type="Proteomes" id="UP000198548">
    <property type="component" value="Unassembled WGS sequence"/>
</dbReference>
<keyword evidence="3" id="KW-1003">Cell membrane</keyword>
<evidence type="ECO:0000256" key="4">
    <source>
        <dbReference type="ARBA" id="ARBA00022692"/>
    </source>
</evidence>
<reference evidence="9 12" key="2">
    <citation type="submission" date="2019-07" db="EMBL/GenBank/DDBJ databases">
        <title>Whole genome shotgun sequence of Alkalibacterium putridalgicola NBRC 103243.</title>
        <authorList>
            <person name="Hosoyama A."/>
            <person name="Uohara A."/>
            <person name="Ohji S."/>
            <person name="Ichikawa N."/>
        </authorList>
    </citation>
    <scope>NUCLEOTIDE SEQUENCE [LARGE SCALE GENOMIC DNA]</scope>
    <source>
        <strain evidence="9 12">NBRC 103243</strain>
    </source>
</reference>
<feature type="transmembrane region" description="Helical" evidence="7">
    <location>
        <begin position="149"/>
        <end position="166"/>
    </location>
</feature>
<keyword evidence="12" id="KW-1185">Reference proteome</keyword>
<evidence type="ECO:0000256" key="7">
    <source>
        <dbReference type="SAM" id="Phobius"/>
    </source>
</evidence>
<reference evidence="10 11" key="1">
    <citation type="submission" date="2016-10" db="EMBL/GenBank/DDBJ databases">
        <authorList>
            <person name="de Groot N.N."/>
        </authorList>
    </citation>
    <scope>NUCLEOTIDE SEQUENCE [LARGE SCALE GENOMIC DNA]</scope>
    <source>
        <strain evidence="10 11">DSM 19182</strain>
    </source>
</reference>
<dbReference type="AlphaFoldDB" id="A0A1H7UFA7"/>
<dbReference type="PANTHER" id="PTHR30506:SF3">
    <property type="entry name" value="UPF0126 INNER MEMBRANE PROTEIN YADS-RELATED"/>
    <property type="match status" value="1"/>
</dbReference>
<dbReference type="OrthoDB" id="9791874at2"/>
<dbReference type="EMBL" id="FOBL01000017">
    <property type="protein sequence ID" value="SEL95651.1"/>
    <property type="molecule type" value="Genomic_DNA"/>
</dbReference>
<feature type="transmembrane region" description="Helical" evidence="7">
    <location>
        <begin position="6"/>
        <end position="22"/>
    </location>
</feature>
<keyword evidence="4 7" id="KW-0812">Transmembrane</keyword>
<feature type="domain" description="Glycine transporter" evidence="8">
    <location>
        <begin position="92"/>
        <end position="161"/>
    </location>
</feature>
<feature type="transmembrane region" description="Helical" evidence="7">
    <location>
        <begin position="172"/>
        <end position="191"/>
    </location>
</feature>
<evidence type="ECO:0000259" key="8">
    <source>
        <dbReference type="Pfam" id="PF03458"/>
    </source>
</evidence>
<evidence type="ECO:0000313" key="10">
    <source>
        <dbReference type="EMBL" id="SEL95651.1"/>
    </source>
</evidence>
<keyword evidence="6 7" id="KW-0472">Membrane</keyword>
<gene>
    <name evidence="9" type="primary">yvgT</name>
    <name evidence="9" type="ORF">APU01nite_16370</name>
    <name evidence="10" type="ORF">SAMN04488100_11730</name>
</gene>
<evidence type="ECO:0000313" key="12">
    <source>
        <dbReference type="Proteomes" id="UP000321425"/>
    </source>
</evidence>
<dbReference type="PANTHER" id="PTHR30506">
    <property type="entry name" value="INNER MEMBRANE PROTEIN"/>
    <property type="match status" value="1"/>
</dbReference>
<organism evidence="10 11">
    <name type="scientific">Alkalibacterium putridalgicola</name>
    <dbReference type="NCBI Taxonomy" id="426703"/>
    <lineage>
        <taxon>Bacteria</taxon>
        <taxon>Bacillati</taxon>
        <taxon>Bacillota</taxon>
        <taxon>Bacilli</taxon>
        <taxon>Lactobacillales</taxon>
        <taxon>Carnobacteriaceae</taxon>
        <taxon>Alkalibacterium</taxon>
    </lineage>
</organism>
<evidence type="ECO:0000313" key="11">
    <source>
        <dbReference type="Proteomes" id="UP000198548"/>
    </source>
</evidence>
<protein>
    <submittedName>
        <fullName evidence="9">UPF0126 membrane protein YvgT</fullName>
    </submittedName>
    <submittedName>
        <fullName evidence="10">Uncharacterized membrane protein YeiH</fullName>
    </submittedName>
</protein>
<feature type="transmembrane region" description="Helical" evidence="7">
    <location>
        <begin position="29"/>
        <end position="46"/>
    </location>
</feature>
<evidence type="ECO:0000256" key="1">
    <source>
        <dbReference type="ARBA" id="ARBA00004651"/>
    </source>
</evidence>
<evidence type="ECO:0000256" key="5">
    <source>
        <dbReference type="ARBA" id="ARBA00022989"/>
    </source>
</evidence>
<keyword evidence="5 7" id="KW-1133">Transmembrane helix</keyword>
<evidence type="ECO:0000256" key="2">
    <source>
        <dbReference type="ARBA" id="ARBA00008193"/>
    </source>
</evidence>
<feature type="domain" description="Glycine transporter" evidence="8">
    <location>
        <begin position="5"/>
        <end position="78"/>
    </location>
</feature>
<dbReference type="Proteomes" id="UP000321425">
    <property type="component" value="Unassembled WGS sequence"/>
</dbReference>
<accession>A0A1H7UFA7</accession>
<feature type="transmembrane region" description="Helical" evidence="7">
    <location>
        <begin position="116"/>
        <end position="137"/>
    </location>
</feature>
<dbReference type="Pfam" id="PF03458">
    <property type="entry name" value="Gly_transporter"/>
    <property type="match status" value="2"/>
</dbReference>